<dbReference type="FunFam" id="2.170.130.10:FF:000008">
    <property type="entry name" value="SusC/RagA family TonB-linked outer membrane protein"/>
    <property type="match status" value="1"/>
</dbReference>
<comment type="similarity">
    <text evidence="7">Belongs to the TonB-dependent receptor family.</text>
</comment>
<dbReference type="SUPFAM" id="SSF49464">
    <property type="entry name" value="Carboxypeptidase regulatory domain-like"/>
    <property type="match status" value="1"/>
</dbReference>
<evidence type="ECO:0000313" key="9">
    <source>
        <dbReference type="EMBL" id="GJM64263.1"/>
    </source>
</evidence>
<dbReference type="InterPro" id="IPR036942">
    <property type="entry name" value="Beta-barrel_TonB_sf"/>
</dbReference>
<feature type="domain" description="TonB-dependent receptor plug" evidence="8">
    <location>
        <begin position="119"/>
        <end position="226"/>
    </location>
</feature>
<name>A0AAN4W427_9BACT</name>
<evidence type="ECO:0000256" key="6">
    <source>
        <dbReference type="ARBA" id="ARBA00023237"/>
    </source>
</evidence>
<dbReference type="Pfam" id="PF07715">
    <property type="entry name" value="Plug"/>
    <property type="match status" value="1"/>
</dbReference>
<sequence length="1030" mass="114258">MKYFYSHLQERGILVFALLMFCTSFAWAQNIKVRGTVSEKDAGSLPGVTVINEKTKKGTITDVEGQYQLPASVGDLLTFSFVGMKTVSHTVVGEELSITMTSDLVDLEEVVVIGYGEVKKKELTGAVAQIKADDITKFTSADLGTALQGQIAGVNISAGSGAPGAESNIQIRGISSISGSNTPLFVVDGIPQEGDPRLAANEIETIDVLKDAASCAIYGTRGAAGVILITTKQGKEGEMKISFDGSSGFQRIQEQSRVPLMNKYEQSYYDLVYSRNFHGKVDDEANTHYNRSQYLFLNDTDMVSYVLNDMAAVHNYNINAAGGTKKMKYNVSAGYFGQEGVVINSRFDRFNTRFNTEFQKGKLNIKTGLAFMHENQAQPRADILIQSTRYFPYQPAVSVDDGSFDTSGDGTNPLVLALANTMRAIGFEDTGKRNRINANMRAAYRITDNLRFESRVGANFVNYQRKMFAPNYAIYDRSGLLLTQISDSYIQQSFTYNGSISADASLNYTKKFDKHRIVATGAASYEMYSMNQFTAGRQFIVDNDIKVIEGGLLNPYAYSGGNDRTDILLGTLARVQYDYDSKYMLSASVRRDGSSRFTEAYRWGFFPSISAGWNVSDEPFWDNIAKTVNNFKLRASYGTTGNQNFRSYSFAPTITRNQDYIFGAEGRESIAYGAIQTAFANENVRWETTVQANFGIDIGMFDNRLTFGVDLYDTRKHDMLFPVQLPPSAGVGSGADSRITMNVGDMMNQGIEISAGYRSIDRAVKWGINGTFTKNINRVTRMSGEDIIYNNQTFMAGDPNSMVTTVALGHEVGAFFLYQTEGVIKTQEQLDAYRALVPSAKMGDLMYIDTNEDGRITEEDRVYSGSGLPLFEAGLNTNIEYKGFDFSMQWYANVGNKVMNGTKAAAYSFQRHKDLYYSWSEANNQSDVPAFRGDSRQHANYAAATDYWLEDGSFLRLRSVTLGYNFKKEVNDKLKVQGLRVYVTAQNPLTFTKYTGFDPDVGGNGTSTRGLDIGRYPIASQYLLGLKFSF</sequence>
<evidence type="ECO:0000256" key="1">
    <source>
        <dbReference type="ARBA" id="ARBA00004571"/>
    </source>
</evidence>
<evidence type="ECO:0000256" key="7">
    <source>
        <dbReference type="PROSITE-ProRule" id="PRU01360"/>
    </source>
</evidence>
<dbReference type="Pfam" id="PF13715">
    <property type="entry name" value="CarbopepD_reg_2"/>
    <property type="match status" value="1"/>
</dbReference>
<comment type="subcellular location">
    <subcellularLocation>
        <location evidence="1 7">Cell outer membrane</location>
        <topology evidence="1 7">Multi-pass membrane protein</topology>
    </subcellularLocation>
</comment>
<dbReference type="InterPro" id="IPR023997">
    <property type="entry name" value="TonB-dep_OMP_SusC/RagA_CS"/>
</dbReference>
<dbReference type="AlphaFoldDB" id="A0AAN4W427"/>
<dbReference type="GO" id="GO:0009279">
    <property type="term" value="C:cell outer membrane"/>
    <property type="evidence" value="ECO:0007669"/>
    <property type="project" value="UniProtKB-SubCell"/>
</dbReference>
<dbReference type="PROSITE" id="PS52016">
    <property type="entry name" value="TONB_DEPENDENT_REC_3"/>
    <property type="match status" value="1"/>
</dbReference>
<dbReference type="NCBIfam" id="TIGR04056">
    <property type="entry name" value="OMP_RagA_SusC"/>
    <property type="match status" value="1"/>
</dbReference>
<gene>
    <name evidence="9" type="ORF">PEDI_48150</name>
</gene>
<dbReference type="InterPro" id="IPR008969">
    <property type="entry name" value="CarboxyPept-like_regulatory"/>
</dbReference>
<keyword evidence="3 7" id="KW-1134">Transmembrane beta strand</keyword>
<evidence type="ECO:0000256" key="2">
    <source>
        <dbReference type="ARBA" id="ARBA00022448"/>
    </source>
</evidence>
<evidence type="ECO:0000256" key="5">
    <source>
        <dbReference type="ARBA" id="ARBA00023136"/>
    </source>
</evidence>
<organism evidence="9 10">
    <name type="scientific">Persicobacter diffluens</name>
    <dbReference type="NCBI Taxonomy" id="981"/>
    <lineage>
        <taxon>Bacteria</taxon>
        <taxon>Pseudomonadati</taxon>
        <taxon>Bacteroidota</taxon>
        <taxon>Cytophagia</taxon>
        <taxon>Cytophagales</taxon>
        <taxon>Persicobacteraceae</taxon>
        <taxon>Persicobacter</taxon>
    </lineage>
</organism>
<evidence type="ECO:0000259" key="8">
    <source>
        <dbReference type="Pfam" id="PF07715"/>
    </source>
</evidence>
<protein>
    <submittedName>
        <fullName evidence="9">SusC/RagA family TonB-linked outer membrane protein</fullName>
    </submittedName>
</protein>
<comment type="caution">
    <text evidence="9">The sequence shown here is derived from an EMBL/GenBank/DDBJ whole genome shotgun (WGS) entry which is preliminary data.</text>
</comment>
<dbReference type="EMBL" id="BQKE01000004">
    <property type="protein sequence ID" value="GJM64263.1"/>
    <property type="molecule type" value="Genomic_DNA"/>
</dbReference>
<dbReference type="NCBIfam" id="TIGR04057">
    <property type="entry name" value="SusC_RagA_signa"/>
    <property type="match status" value="1"/>
</dbReference>
<dbReference type="SUPFAM" id="SSF56935">
    <property type="entry name" value="Porins"/>
    <property type="match status" value="1"/>
</dbReference>
<dbReference type="InterPro" id="IPR039426">
    <property type="entry name" value="TonB-dep_rcpt-like"/>
</dbReference>
<dbReference type="Proteomes" id="UP001310022">
    <property type="component" value="Unassembled WGS sequence"/>
</dbReference>
<dbReference type="InterPro" id="IPR023996">
    <property type="entry name" value="TonB-dep_OMP_SusC/RagA"/>
</dbReference>
<keyword evidence="6 7" id="KW-0998">Cell outer membrane</keyword>
<dbReference type="Gene3D" id="2.40.170.20">
    <property type="entry name" value="TonB-dependent receptor, beta-barrel domain"/>
    <property type="match status" value="1"/>
</dbReference>
<accession>A0AAN4W427</accession>
<keyword evidence="10" id="KW-1185">Reference proteome</keyword>
<keyword evidence="5 7" id="KW-0472">Membrane</keyword>
<keyword evidence="4 7" id="KW-0812">Transmembrane</keyword>
<dbReference type="InterPro" id="IPR012910">
    <property type="entry name" value="Plug_dom"/>
</dbReference>
<keyword evidence="2 7" id="KW-0813">Transport</keyword>
<reference evidence="9 10" key="1">
    <citation type="submission" date="2021-12" db="EMBL/GenBank/DDBJ databases">
        <title>Genome sequencing of bacteria with rrn-lacking chromosome and rrn-plasmid.</title>
        <authorList>
            <person name="Anda M."/>
            <person name="Iwasaki W."/>
        </authorList>
    </citation>
    <scope>NUCLEOTIDE SEQUENCE [LARGE SCALE GENOMIC DNA]</scope>
    <source>
        <strain evidence="9 10">NBRC 15940</strain>
    </source>
</reference>
<evidence type="ECO:0000313" key="10">
    <source>
        <dbReference type="Proteomes" id="UP001310022"/>
    </source>
</evidence>
<dbReference type="RefSeq" id="WP_338239338.1">
    <property type="nucleotide sequence ID" value="NZ_BQKE01000004.1"/>
</dbReference>
<dbReference type="Gene3D" id="2.170.130.10">
    <property type="entry name" value="TonB-dependent receptor, plug domain"/>
    <property type="match status" value="1"/>
</dbReference>
<dbReference type="InterPro" id="IPR037066">
    <property type="entry name" value="Plug_dom_sf"/>
</dbReference>
<proteinExistence type="inferred from homology"/>
<evidence type="ECO:0000256" key="4">
    <source>
        <dbReference type="ARBA" id="ARBA00022692"/>
    </source>
</evidence>
<evidence type="ECO:0000256" key="3">
    <source>
        <dbReference type="ARBA" id="ARBA00022452"/>
    </source>
</evidence>